<dbReference type="PRINTS" id="PR00075">
    <property type="entry name" value="FACDDSATRASE"/>
</dbReference>
<dbReference type="PANTHER" id="PTHR11351:SF31">
    <property type="entry name" value="DESATURASE 1, ISOFORM A-RELATED"/>
    <property type="match status" value="1"/>
</dbReference>
<reference evidence="15 16" key="1">
    <citation type="submission" date="2018-04" db="EMBL/GenBank/DDBJ databases">
        <title>Thalassorhabdus spongiae gen. nov., sp. nov., isolated from a marine sponge in South-West Iceland.</title>
        <authorList>
            <person name="Knobloch S."/>
            <person name="Daussin A."/>
            <person name="Johannsson R."/>
            <person name="Marteinsson V.T."/>
        </authorList>
    </citation>
    <scope>NUCLEOTIDE SEQUENCE [LARGE SCALE GENOMIC DNA]</scope>
    <source>
        <strain evidence="15 16">Hp12</strain>
    </source>
</reference>
<evidence type="ECO:0000256" key="2">
    <source>
        <dbReference type="ARBA" id="ARBA00008749"/>
    </source>
</evidence>
<keyword evidence="4 13" id="KW-0812">Transmembrane</keyword>
<dbReference type="Proteomes" id="UP000244906">
    <property type="component" value="Unassembled WGS sequence"/>
</dbReference>
<evidence type="ECO:0000256" key="12">
    <source>
        <dbReference type="SAM" id="Coils"/>
    </source>
</evidence>
<sequence>MEKPRRIWLTTLFFIITTLATVTLIPWYGFSYGFDAVEWTTMGLFMLFTGTGITAGYHRLWSHKAFEAHWLLRLWLAIWGGAAVQNSILHWAGGHRRHHAFVDDPAKDPYAATRGFWYSHIGWMLRDYDPLTSDFSKLQDLKRDPIVIWQHKLYLPLLAVINIALPMFLGWLNGDIWGMLLLAGLLRVVLNQHFTFFINSLAHIWGRQPYTDKNTAKDNDFLALLTYGEGYHNFHHIFQFDYRNGIHWWQFDPTKWMIWSCSKIGLTSNLKRTSEFKILRAKIETQYLNASKRLKGQQAREKLEAQYQAVMESLREWSQFRQQWLEGKMDQLEDLKQQYKEQWQATDLKQKANELKAAFEEQQARWKLARFGQLT</sequence>
<evidence type="ECO:0000256" key="5">
    <source>
        <dbReference type="ARBA" id="ARBA00022832"/>
    </source>
</evidence>
<keyword evidence="8" id="KW-0408">Iron</keyword>
<accession>A0A2V1GP99</accession>
<dbReference type="InterPro" id="IPR005804">
    <property type="entry name" value="FA_desaturase_dom"/>
</dbReference>
<comment type="subcellular location">
    <subcellularLocation>
        <location evidence="1">Membrane</location>
        <topology evidence="1">Multi-pass membrane protein</topology>
    </subcellularLocation>
</comment>
<keyword evidence="7" id="KW-0560">Oxidoreductase</keyword>
<dbReference type="GO" id="GO:0006633">
    <property type="term" value="P:fatty acid biosynthetic process"/>
    <property type="evidence" value="ECO:0007669"/>
    <property type="project" value="UniProtKB-KW"/>
</dbReference>
<dbReference type="GO" id="GO:0016717">
    <property type="term" value="F:oxidoreductase activity, acting on paired donors, with oxidation of a pair of donors resulting in the reduction of molecular oxygen to two molecules of water"/>
    <property type="evidence" value="ECO:0007669"/>
    <property type="project" value="InterPro"/>
</dbReference>
<feature type="transmembrane region" description="Helical" evidence="13">
    <location>
        <begin position="36"/>
        <end position="57"/>
    </location>
</feature>
<feature type="transmembrane region" description="Helical" evidence="13">
    <location>
        <begin position="7"/>
        <end position="30"/>
    </location>
</feature>
<keyword evidence="5" id="KW-0276">Fatty acid metabolism</keyword>
<dbReference type="RefSeq" id="WP_116688899.1">
    <property type="nucleotide sequence ID" value="NZ_CAWNYD010000013.1"/>
</dbReference>
<keyword evidence="11" id="KW-0275">Fatty acid biosynthesis</keyword>
<evidence type="ECO:0000256" key="11">
    <source>
        <dbReference type="ARBA" id="ARBA00023160"/>
    </source>
</evidence>
<evidence type="ECO:0000256" key="10">
    <source>
        <dbReference type="ARBA" id="ARBA00023136"/>
    </source>
</evidence>
<feature type="domain" description="Fatty acid desaturase" evidence="14">
    <location>
        <begin position="39"/>
        <end position="259"/>
    </location>
</feature>
<dbReference type="PANTHER" id="PTHR11351">
    <property type="entry name" value="ACYL-COA DESATURASE"/>
    <property type="match status" value="1"/>
</dbReference>
<keyword evidence="10 13" id="KW-0472">Membrane</keyword>
<name>A0A2V1GP99_9GAMM</name>
<dbReference type="EMBL" id="QDDL01000013">
    <property type="protein sequence ID" value="PVZ64347.1"/>
    <property type="molecule type" value="Genomic_DNA"/>
</dbReference>
<gene>
    <name evidence="15" type="ORF">DC094_20000</name>
</gene>
<protein>
    <submittedName>
        <fullName evidence="15">Acyl-CoA desaturase</fullName>
    </submittedName>
</protein>
<comment type="caution">
    <text evidence="15">The sequence shown here is derived from an EMBL/GenBank/DDBJ whole genome shotgun (WGS) entry which is preliminary data.</text>
</comment>
<keyword evidence="16" id="KW-1185">Reference proteome</keyword>
<proteinExistence type="inferred from homology"/>
<evidence type="ECO:0000256" key="4">
    <source>
        <dbReference type="ARBA" id="ARBA00022692"/>
    </source>
</evidence>
<feature type="transmembrane region" description="Helical" evidence="13">
    <location>
        <begin position="153"/>
        <end position="171"/>
    </location>
</feature>
<evidence type="ECO:0000256" key="1">
    <source>
        <dbReference type="ARBA" id="ARBA00004141"/>
    </source>
</evidence>
<keyword evidence="6 13" id="KW-1133">Transmembrane helix</keyword>
<dbReference type="GO" id="GO:0016020">
    <property type="term" value="C:membrane"/>
    <property type="evidence" value="ECO:0007669"/>
    <property type="project" value="UniProtKB-SubCell"/>
</dbReference>
<keyword evidence="9" id="KW-0443">Lipid metabolism</keyword>
<evidence type="ECO:0000256" key="3">
    <source>
        <dbReference type="ARBA" id="ARBA00022516"/>
    </source>
</evidence>
<evidence type="ECO:0000259" key="14">
    <source>
        <dbReference type="Pfam" id="PF00487"/>
    </source>
</evidence>
<evidence type="ECO:0000256" key="6">
    <source>
        <dbReference type="ARBA" id="ARBA00022989"/>
    </source>
</evidence>
<organism evidence="15 16">
    <name type="scientific">Pelagibaculum spongiae</name>
    <dbReference type="NCBI Taxonomy" id="2080658"/>
    <lineage>
        <taxon>Bacteria</taxon>
        <taxon>Pseudomonadati</taxon>
        <taxon>Pseudomonadota</taxon>
        <taxon>Gammaproteobacteria</taxon>
        <taxon>Oceanospirillales</taxon>
        <taxon>Pelagibaculum</taxon>
    </lineage>
</organism>
<evidence type="ECO:0000256" key="8">
    <source>
        <dbReference type="ARBA" id="ARBA00023004"/>
    </source>
</evidence>
<comment type="similarity">
    <text evidence="2">Belongs to the fatty acid desaturase type 2 family.</text>
</comment>
<evidence type="ECO:0000256" key="13">
    <source>
        <dbReference type="SAM" id="Phobius"/>
    </source>
</evidence>
<evidence type="ECO:0000256" key="7">
    <source>
        <dbReference type="ARBA" id="ARBA00023002"/>
    </source>
</evidence>
<evidence type="ECO:0000313" key="15">
    <source>
        <dbReference type="EMBL" id="PVZ64347.1"/>
    </source>
</evidence>
<dbReference type="OrthoDB" id="19906at2"/>
<dbReference type="AlphaFoldDB" id="A0A2V1GP99"/>
<feature type="coiled-coil region" evidence="12">
    <location>
        <begin position="322"/>
        <end position="365"/>
    </location>
</feature>
<feature type="transmembrane region" description="Helical" evidence="13">
    <location>
        <begin position="177"/>
        <end position="198"/>
    </location>
</feature>
<evidence type="ECO:0000313" key="16">
    <source>
        <dbReference type="Proteomes" id="UP000244906"/>
    </source>
</evidence>
<dbReference type="Pfam" id="PF00487">
    <property type="entry name" value="FA_desaturase"/>
    <property type="match status" value="1"/>
</dbReference>
<keyword evidence="3" id="KW-0444">Lipid biosynthesis</keyword>
<evidence type="ECO:0000256" key="9">
    <source>
        <dbReference type="ARBA" id="ARBA00023098"/>
    </source>
</evidence>
<keyword evidence="12" id="KW-0175">Coiled coil</keyword>
<dbReference type="InterPro" id="IPR015876">
    <property type="entry name" value="Acyl-CoA_DS"/>
</dbReference>
<dbReference type="CDD" id="cd03505">
    <property type="entry name" value="Delta9-FADS-like"/>
    <property type="match status" value="1"/>
</dbReference>